<feature type="region of interest" description="Disordered" evidence="11">
    <location>
        <begin position="432"/>
        <end position="454"/>
    </location>
</feature>
<comment type="subcellular location">
    <subcellularLocation>
        <location evidence="2">Membrane</location>
    </subcellularLocation>
</comment>
<comment type="caution">
    <text evidence="15">The sequence shown here is derived from an EMBL/GenBank/DDBJ whole genome shotgun (WGS) entry which is preliminary data.</text>
</comment>
<evidence type="ECO:0000256" key="7">
    <source>
        <dbReference type="ARBA" id="ARBA00022777"/>
    </source>
</evidence>
<dbReference type="CDD" id="cd00075">
    <property type="entry name" value="HATPase"/>
    <property type="match status" value="1"/>
</dbReference>
<dbReference type="SUPFAM" id="SSF47384">
    <property type="entry name" value="Homodimeric domain of signal transducing histidine kinase"/>
    <property type="match status" value="1"/>
</dbReference>
<dbReference type="SUPFAM" id="SSF55874">
    <property type="entry name" value="ATPase domain of HSP90 chaperone/DNA topoisomerase II/histidine kinase"/>
    <property type="match status" value="1"/>
</dbReference>
<evidence type="ECO:0000256" key="1">
    <source>
        <dbReference type="ARBA" id="ARBA00000085"/>
    </source>
</evidence>
<dbReference type="PRINTS" id="PR00344">
    <property type="entry name" value="BCTRLSENSOR"/>
</dbReference>
<dbReference type="InterPro" id="IPR005467">
    <property type="entry name" value="His_kinase_dom"/>
</dbReference>
<keyword evidence="10 12" id="KW-0472">Membrane</keyword>
<dbReference type="InterPro" id="IPR003594">
    <property type="entry name" value="HATPase_dom"/>
</dbReference>
<gene>
    <name evidence="15" type="ORF">DFR41_10772</name>
</gene>
<dbReference type="InterPro" id="IPR050428">
    <property type="entry name" value="TCS_sensor_his_kinase"/>
</dbReference>
<keyword evidence="9" id="KW-0902">Two-component regulatory system</keyword>
<feature type="domain" description="Histidine kinase" evidence="13">
    <location>
        <begin position="221"/>
        <end position="433"/>
    </location>
</feature>
<accession>A0A370FCK3</accession>
<evidence type="ECO:0000313" key="16">
    <source>
        <dbReference type="Proteomes" id="UP000255265"/>
    </source>
</evidence>
<proteinExistence type="predicted"/>
<dbReference type="SMART" id="SM00388">
    <property type="entry name" value="HisKA"/>
    <property type="match status" value="1"/>
</dbReference>
<keyword evidence="7 15" id="KW-0418">Kinase</keyword>
<dbReference type="InterPro" id="IPR013727">
    <property type="entry name" value="2CSK_N"/>
</dbReference>
<evidence type="ECO:0000256" key="10">
    <source>
        <dbReference type="ARBA" id="ARBA00023136"/>
    </source>
</evidence>
<evidence type="ECO:0000259" key="14">
    <source>
        <dbReference type="PROSITE" id="PS50885"/>
    </source>
</evidence>
<keyword evidence="16" id="KW-1185">Reference proteome</keyword>
<dbReference type="Proteomes" id="UP000255265">
    <property type="component" value="Unassembled WGS sequence"/>
</dbReference>
<feature type="domain" description="HAMP" evidence="14">
    <location>
        <begin position="161"/>
        <end position="213"/>
    </location>
</feature>
<evidence type="ECO:0000256" key="11">
    <source>
        <dbReference type="SAM" id="MobiDB-lite"/>
    </source>
</evidence>
<dbReference type="InterPro" id="IPR003661">
    <property type="entry name" value="HisK_dim/P_dom"/>
</dbReference>
<dbReference type="GO" id="GO:0000155">
    <property type="term" value="F:phosphorelay sensor kinase activity"/>
    <property type="evidence" value="ECO:0007669"/>
    <property type="project" value="InterPro"/>
</dbReference>
<dbReference type="EC" id="2.7.13.3" evidence="3"/>
<dbReference type="SMART" id="SM00387">
    <property type="entry name" value="HATPase_c"/>
    <property type="match status" value="1"/>
</dbReference>
<reference evidence="15 16" key="1">
    <citation type="submission" date="2018-07" db="EMBL/GenBank/DDBJ databases">
        <title>Genomic Encyclopedia of Type Strains, Phase IV (KMG-IV): sequencing the most valuable type-strain genomes for metagenomic binning, comparative biology and taxonomic classification.</title>
        <authorList>
            <person name="Goeker M."/>
        </authorList>
    </citation>
    <scope>NUCLEOTIDE SEQUENCE [LARGE SCALE GENOMIC DNA]</scope>
    <source>
        <strain evidence="15 16">DSM 21352</strain>
    </source>
</reference>
<evidence type="ECO:0000256" key="2">
    <source>
        <dbReference type="ARBA" id="ARBA00004370"/>
    </source>
</evidence>
<dbReference type="EMBL" id="QQAV01000007">
    <property type="protein sequence ID" value="RDI22669.1"/>
    <property type="molecule type" value="Genomic_DNA"/>
</dbReference>
<dbReference type="InterPro" id="IPR004358">
    <property type="entry name" value="Sig_transdc_His_kin-like_C"/>
</dbReference>
<dbReference type="PROSITE" id="PS50885">
    <property type="entry name" value="HAMP"/>
    <property type="match status" value="1"/>
</dbReference>
<keyword evidence="8 12" id="KW-1133">Transmembrane helix</keyword>
<feature type="compositionally biased region" description="Basic and acidic residues" evidence="11">
    <location>
        <begin position="432"/>
        <end position="448"/>
    </location>
</feature>
<evidence type="ECO:0000256" key="8">
    <source>
        <dbReference type="ARBA" id="ARBA00022989"/>
    </source>
</evidence>
<dbReference type="PANTHER" id="PTHR45436:SF1">
    <property type="entry name" value="SENSOR PROTEIN QSEC"/>
    <property type="match status" value="1"/>
</dbReference>
<protein>
    <recommendedName>
        <fullName evidence="3">histidine kinase</fullName>
        <ecNumber evidence="3">2.7.13.3</ecNumber>
    </recommendedName>
</protein>
<comment type="catalytic activity">
    <reaction evidence="1">
        <text>ATP + protein L-histidine = ADP + protein N-phospho-L-histidine.</text>
        <dbReference type="EC" id="2.7.13.3"/>
    </reaction>
</comment>
<evidence type="ECO:0000313" key="15">
    <source>
        <dbReference type="EMBL" id="RDI22669.1"/>
    </source>
</evidence>
<dbReference type="GO" id="GO:0005886">
    <property type="term" value="C:plasma membrane"/>
    <property type="evidence" value="ECO:0007669"/>
    <property type="project" value="TreeGrafter"/>
</dbReference>
<keyword evidence="5" id="KW-0808">Transferase</keyword>
<evidence type="ECO:0000259" key="13">
    <source>
        <dbReference type="PROSITE" id="PS50109"/>
    </source>
</evidence>
<dbReference type="Gene3D" id="1.10.287.130">
    <property type="match status" value="1"/>
</dbReference>
<evidence type="ECO:0000256" key="12">
    <source>
        <dbReference type="SAM" id="Phobius"/>
    </source>
</evidence>
<dbReference type="InterPro" id="IPR036097">
    <property type="entry name" value="HisK_dim/P_sf"/>
</dbReference>
<evidence type="ECO:0000256" key="6">
    <source>
        <dbReference type="ARBA" id="ARBA00022692"/>
    </source>
</evidence>
<keyword evidence="4" id="KW-0597">Phosphoprotein</keyword>
<evidence type="ECO:0000256" key="4">
    <source>
        <dbReference type="ARBA" id="ARBA00022553"/>
    </source>
</evidence>
<dbReference type="Pfam" id="PF08521">
    <property type="entry name" value="2CSK_N"/>
    <property type="match status" value="1"/>
</dbReference>
<evidence type="ECO:0000256" key="3">
    <source>
        <dbReference type="ARBA" id="ARBA00012438"/>
    </source>
</evidence>
<dbReference type="Gene3D" id="3.30.565.10">
    <property type="entry name" value="Histidine kinase-like ATPase, C-terminal domain"/>
    <property type="match status" value="1"/>
</dbReference>
<feature type="transmembrane region" description="Helical" evidence="12">
    <location>
        <begin position="146"/>
        <end position="164"/>
    </location>
</feature>
<name>A0A370FCK3_9BURK</name>
<keyword evidence="6 12" id="KW-0812">Transmembrane</keyword>
<dbReference type="Pfam" id="PF02518">
    <property type="entry name" value="HATPase_c"/>
    <property type="match status" value="1"/>
</dbReference>
<evidence type="ECO:0000256" key="9">
    <source>
        <dbReference type="ARBA" id="ARBA00023012"/>
    </source>
</evidence>
<evidence type="ECO:0000256" key="5">
    <source>
        <dbReference type="ARBA" id="ARBA00022679"/>
    </source>
</evidence>
<dbReference type="InterPro" id="IPR036890">
    <property type="entry name" value="HATPase_C_sf"/>
</dbReference>
<dbReference type="PROSITE" id="PS50109">
    <property type="entry name" value="HIS_KIN"/>
    <property type="match status" value="1"/>
</dbReference>
<dbReference type="InterPro" id="IPR003660">
    <property type="entry name" value="HAMP_dom"/>
</dbReference>
<sequence>MTRHDALESANSAYDRSLLGALKSIDANISTASGGLSLEMPYTMFEFFELTASGQVFFRVATSDGLVELGSADFPQPTTPPPLGVPVFYDAVYFGEPVRLAAYERELERTPAGSTARRVMIQVGESTQSREVFSARFVRSAALRDLLVLLLMLGGTTAALLAALRPLSRLAQEVEERAPDDLNRISQENLPAEIRPLVEAVNRQMARTQELVSLQRQFLDDASHQLRTHLTTLQMQVDYARREQDAGLVQDALAALEAEIASATRSAQQLLALGRSDTVPVEAAFFDSGELLREVALQWLPTARRKRIDLGIQPEEGAPVAVGDRHLLREAFANLVANAVAYTPDGGTVTLLSGSDAQGWWLAVEDNGPGLDAEDRARLGQRFQRGSGARPGGFGLGLAIARSIAQRHGGELRLRDRAPSSGLHAEIWWPRDRRADTARTTGDTHEASRPGTPT</sequence>
<dbReference type="AlphaFoldDB" id="A0A370FCK3"/>
<organism evidence="15 16">
    <name type="scientific">Pseudacidovorax intermedius</name>
    <dbReference type="NCBI Taxonomy" id="433924"/>
    <lineage>
        <taxon>Bacteria</taxon>
        <taxon>Pseudomonadati</taxon>
        <taxon>Pseudomonadota</taxon>
        <taxon>Betaproteobacteria</taxon>
        <taxon>Burkholderiales</taxon>
        <taxon>Comamonadaceae</taxon>
        <taxon>Pseudacidovorax</taxon>
    </lineage>
</organism>
<dbReference type="PANTHER" id="PTHR45436">
    <property type="entry name" value="SENSOR HISTIDINE KINASE YKOH"/>
    <property type="match status" value="1"/>
</dbReference>